<evidence type="ECO:0000256" key="1">
    <source>
        <dbReference type="SAM" id="MobiDB-lite"/>
    </source>
</evidence>
<dbReference type="EMBL" id="CP136798">
    <property type="protein sequence ID" value="XCN15623.1"/>
    <property type="molecule type" value="Genomic_DNA"/>
</dbReference>
<evidence type="ECO:0000313" key="2">
    <source>
        <dbReference type="EMBL" id="XCN15623.1"/>
    </source>
</evidence>
<name>A0AAU8KI02_9ACTN</name>
<reference evidence="2" key="1">
    <citation type="submission" date="2023-10" db="EMBL/GenBank/DDBJ databases">
        <title>Complete genome sequence of Streptomyces sp. JL1001.</title>
        <authorList>
            <person name="Jiang L."/>
        </authorList>
    </citation>
    <scope>NUCLEOTIDE SEQUENCE</scope>
    <source>
        <strain evidence="2">JL1001</strain>
    </source>
</reference>
<gene>
    <name evidence="2" type="ORF">R1Y80_19115</name>
</gene>
<feature type="compositionally biased region" description="Polar residues" evidence="1">
    <location>
        <begin position="32"/>
        <end position="41"/>
    </location>
</feature>
<sequence length="41" mass="4721">MPSPRAARSQPVEQTWWEYETEGRPDVDQFGLTVTDQGQQV</sequence>
<protein>
    <submittedName>
        <fullName evidence="2">Uncharacterized protein</fullName>
    </submittedName>
</protein>
<dbReference type="RefSeq" id="WP_267894075.1">
    <property type="nucleotide sequence ID" value="NZ_CP136798.1"/>
</dbReference>
<organism evidence="2">
    <name type="scientific">Streptomyces sp. JL1001</name>
    <dbReference type="NCBI Taxonomy" id="3078227"/>
    <lineage>
        <taxon>Bacteria</taxon>
        <taxon>Bacillati</taxon>
        <taxon>Actinomycetota</taxon>
        <taxon>Actinomycetes</taxon>
        <taxon>Kitasatosporales</taxon>
        <taxon>Streptomycetaceae</taxon>
        <taxon>Streptomyces</taxon>
    </lineage>
</organism>
<feature type="region of interest" description="Disordered" evidence="1">
    <location>
        <begin position="22"/>
        <end position="41"/>
    </location>
</feature>
<dbReference type="AlphaFoldDB" id="A0AAU8KI02"/>
<proteinExistence type="predicted"/>
<accession>A0AAU8KI02</accession>